<feature type="compositionally biased region" description="Basic and acidic residues" evidence="1">
    <location>
        <begin position="73"/>
        <end position="94"/>
    </location>
</feature>
<dbReference type="GeneTree" id="ENSGT00390000009270"/>
<protein>
    <submittedName>
        <fullName evidence="2">Chromosome 6 open reading frame 47</fullName>
    </submittedName>
</protein>
<feature type="region of interest" description="Disordered" evidence="1">
    <location>
        <begin position="1"/>
        <end position="148"/>
    </location>
</feature>
<name>A0A9L0IBK4_EQUAS</name>
<organism evidence="2 3">
    <name type="scientific">Equus asinus</name>
    <name type="common">Donkey</name>
    <name type="synonym">Equus africanus asinus</name>
    <dbReference type="NCBI Taxonomy" id="9793"/>
    <lineage>
        <taxon>Eukaryota</taxon>
        <taxon>Metazoa</taxon>
        <taxon>Chordata</taxon>
        <taxon>Craniata</taxon>
        <taxon>Vertebrata</taxon>
        <taxon>Euteleostomi</taxon>
        <taxon>Mammalia</taxon>
        <taxon>Eutheria</taxon>
        <taxon>Laurasiatheria</taxon>
        <taxon>Perissodactyla</taxon>
        <taxon>Equidae</taxon>
        <taxon>Equus</taxon>
    </lineage>
</organism>
<dbReference type="AlphaFoldDB" id="A0A9L0IBK4"/>
<feature type="compositionally biased region" description="Low complexity" evidence="1">
    <location>
        <begin position="33"/>
        <end position="44"/>
    </location>
</feature>
<feature type="compositionally biased region" description="Acidic residues" evidence="1">
    <location>
        <begin position="268"/>
        <end position="277"/>
    </location>
</feature>
<feature type="compositionally biased region" description="Basic and acidic residues" evidence="1">
    <location>
        <begin position="278"/>
        <end position="296"/>
    </location>
</feature>
<reference evidence="2" key="3">
    <citation type="submission" date="2025-09" db="UniProtKB">
        <authorList>
            <consortium name="Ensembl"/>
        </authorList>
    </citation>
    <scope>IDENTIFICATION</scope>
</reference>
<proteinExistence type="predicted"/>
<evidence type="ECO:0000313" key="2">
    <source>
        <dbReference type="Ensembl" id="ENSEASP00005037586.1"/>
    </source>
</evidence>
<dbReference type="PANTHER" id="PTHR14307:SF0">
    <property type="entry name" value="SI:CH73-25F10.6"/>
    <property type="match status" value="1"/>
</dbReference>
<reference evidence="2" key="2">
    <citation type="submission" date="2025-08" db="UniProtKB">
        <authorList>
            <consortium name="Ensembl"/>
        </authorList>
    </citation>
    <scope>IDENTIFICATION</scope>
</reference>
<dbReference type="Ensembl" id="ENSEAST00005039741.1">
    <property type="protein sequence ID" value="ENSEASP00005037586.1"/>
    <property type="gene ID" value="ENSEASG00005016315.2"/>
</dbReference>
<feature type="region of interest" description="Disordered" evidence="1">
    <location>
        <begin position="268"/>
        <end position="306"/>
    </location>
</feature>
<gene>
    <name evidence="2" type="primary">C6orf47</name>
</gene>
<dbReference type="Proteomes" id="UP000694387">
    <property type="component" value="Chromosome 8"/>
</dbReference>
<dbReference type="InterPro" id="IPR029073">
    <property type="entry name" value="DUF4661"/>
</dbReference>
<accession>A0A9L0IBK4</accession>
<dbReference type="PANTHER" id="PTHR14307">
    <property type="entry name" value="C6ORF47 FAMILY MEMBER"/>
    <property type="match status" value="1"/>
</dbReference>
<reference evidence="2 3" key="1">
    <citation type="journal article" date="2020" name="Nat. Commun.">
        <title>Donkey genomes provide new insights into domestication and selection for coat color.</title>
        <authorList>
            <person name="Wang"/>
            <person name="C."/>
            <person name="Li"/>
            <person name="H."/>
            <person name="Guo"/>
            <person name="Y."/>
            <person name="Huang"/>
            <person name="J."/>
            <person name="Sun"/>
            <person name="Y."/>
            <person name="Min"/>
            <person name="J."/>
            <person name="Wang"/>
            <person name="J."/>
            <person name="Fang"/>
            <person name="X."/>
            <person name="Zhao"/>
            <person name="Z."/>
            <person name="Wang"/>
            <person name="S."/>
            <person name="Zhang"/>
            <person name="Y."/>
            <person name="Liu"/>
            <person name="Q."/>
            <person name="Jiang"/>
            <person name="Q."/>
            <person name="Wang"/>
            <person name="X."/>
            <person name="Guo"/>
            <person name="Y."/>
            <person name="Yang"/>
            <person name="C."/>
            <person name="Wang"/>
            <person name="Y."/>
            <person name="Tian"/>
            <person name="F."/>
            <person name="Zhuang"/>
            <person name="G."/>
            <person name="Fan"/>
            <person name="Y."/>
            <person name="Gao"/>
            <person name="Q."/>
            <person name="Li"/>
            <person name="Y."/>
            <person name="Ju"/>
            <person name="Z."/>
            <person name="Li"/>
            <person name="J."/>
            <person name="Li"/>
            <person name="R."/>
            <person name="Hou"/>
            <person name="M."/>
            <person name="Yang"/>
            <person name="G."/>
            <person name="Liu"/>
            <person name="G."/>
            <person name="Liu"/>
            <person name="W."/>
            <person name="Guo"/>
            <person name="J."/>
            <person name="Pan"/>
            <person name="S."/>
            <person name="Fan"/>
            <person name="G."/>
            <person name="Zhang"/>
            <person name="W."/>
            <person name="Zhang"/>
            <person name="R."/>
            <person name="Yu"/>
            <person name="J."/>
            <person name="Zhang"/>
            <person name="X."/>
            <person name="Yin"/>
            <person name="Q."/>
            <person name="Ji"/>
            <person name="C."/>
            <person name="Jin"/>
            <person name="Y."/>
            <person name="Yue"/>
            <person name="G."/>
            <person name="Liu"/>
            <person name="M."/>
            <person name="Xu"/>
            <person name="J."/>
            <person name="Liu"/>
            <person name="S."/>
            <person name="Jordana"/>
            <person name="J."/>
            <person name="Noce"/>
            <person name="A."/>
            <person name="Amills"/>
            <person name="M."/>
            <person name="Wu"/>
            <person name="D.D."/>
            <person name="Li"/>
            <person name="S."/>
            <person name="Zhou"/>
            <person name="X. and Zhong"/>
            <person name="J."/>
        </authorList>
    </citation>
    <scope>NUCLEOTIDE SEQUENCE [LARGE SCALE GENOMIC DNA]</scope>
</reference>
<sequence>MFLRRLSGWLPRPWGRRKPTRPDVPAPELRQVDSSSENSGSDWDSAPETMGDGGPPKTKDPGAQRSSGAAAEPSKESQVEQLGSKRTDSFKWDKTVSSTRESGRLESGGAIPKLGWDPVDSGGTRPGVSPEERLSTSGPEATVEKPGRRQKLLGWLREPGGGTGAPSKFLGGPEECLQISTNLTLHLLELLASALLGLCSRPLRAALDALGLRGPLGLWLHGLLSFLAALHGLHAVLSLLTAHPLHFACLFGLLQALVLAVSLREPSGDEEATDMEDEKLGKEELPRGGGDQRQDRQTSGWGKRVAERSKGYLGSWDLSHLEKSGAARRVD</sequence>
<evidence type="ECO:0000256" key="1">
    <source>
        <dbReference type="SAM" id="MobiDB-lite"/>
    </source>
</evidence>
<keyword evidence="3" id="KW-1185">Reference proteome</keyword>
<dbReference type="Pfam" id="PF15576">
    <property type="entry name" value="DUF4661"/>
    <property type="match status" value="1"/>
</dbReference>
<evidence type="ECO:0000313" key="3">
    <source>
        <dbReference type="Proteomes" id="UP000694387"/>
    </source>
</evidence>